<keyword evidence="1" id="KW-1133">Transmembrane helix</keyword>
<sequence>MRKTLRYSSWAIASVVVVALTTVLFINYTIKNKVENFVASRLPSNFIVSYDELSLNIFSGTLTYANVSVAIKNTKTDAIHTTVKVPEFIIEDISYFDYLFSDEIHIEDIKLFKSEITYFKHHFNRVKDSTRTPVLDLIKPVLIDELSIDNATVTIFENDKNEKLLYVQNATVEIDDILISSETLANRIPLNYSDYEAKSDSLFVKVSSFENLTAHNFALKDHQLVANDIRLWTKVSEQKLSEIIPVERDHFTVRMESLNVRNLDFGFEQRELFTKSTAVSVKDLSAEVFRDKLVADNLNTKRLYSRVLRELPFKLTIDSVDIQNGFLKYRERVKADNSGGEIVFKKLNVQMKNVSNTYQAPVKTEVAIQANLMKSTPVSVNWNFDVNDVSDHFIFKIDMGHLAAEDMNSFMQPNLGVQFSGEVNKVYMTTDGNRNMSRSDVKLNYDNFKINILRKDGKKKNKLFSAIANIFIENDSKEDNSNFSEVTVEVMPDKTKSFFNYIWLNLDKALKKSLIGI</sequence>
<keyword evidence="1" id="KW-0812">Transmembrane</keyword>
<dbReference type="Proteomes" id="UP000271339">
    <property type="component" value="Unassembled WGS sequence"/>
</dbReference>
<protein>
    <recommendedName>
        <fullName evidence="4">DUF748 domain-containing protein</fullName>
    </recommendedName>
</protein>
<keyword evidence="1" id="KW-0472">Membrane</keyword>
<evidence type="ECO:0008006" key="4">
    <source>
        <dbReference type="Google" id="ProtNLM"/>
    </source>
</evidence>
<dbReference type="RefSeq" id="WP_121906530.1">
    <property type="nucleotide sequence ID" value="NZ_REFC01000011.1"/>
</dbReference>
<proteinExistence type="predicted"/>
<evidence type="ECO:0000313" key="3">
    <source>
        <dbReference type="Proteomes" id="UP000271339"/>
    </source>
</evidence>
<name>A0A3L9Z8C7_9FLAO</name>
<evidence type="ECO:0000256" key="1">
    <source>
        <dbReference type="SAM" id="Phobius"/>
    </source>
</evidence>
<comment type="caution">
    <text evidence="2">The sequence shown here is derived from an EMBL/GenBank/DDBJ whole genome shotgun (WGS) entry which is preliminary data.</text>
</comment>
<dbReference type="OrthoDB" id="1412480at2"/>
<gene>
    <name evidence="2" type="ORF">BXY75_0971</name>
</gene>
<evidence type="ECO:0000313" key="2">
    <source>
        <dbReference type="EMBL" id="RMA66545.1"/>
    </source>
</evidence>
<dbReference type="EMBL" id="REFC01000011">
    <property type="protein sequence ID" value="RMA66545.1"/>
    <property type="molecule type" value="Genomic_DNA"/>
</dbReference>
<keyword evidence="3" id="KW-1185">Reference proteome</keyword>
<feature type="transmembrane region" description="Helical" evidence="1">
    <location>
        <begin position="7"/>
        <end position="30"/>
    </location>
</feature>
<accession>A0A3L9Z8C7</accession>
<reference evidence="2 3" key="1">
    <citation type="submission" date="2018-10" db="EMBL/GenBank/DDBJ databases">
        <title>Genomic Encyclopedia of Archaeal and Bacterial Type Strains, Phase II (KMG-II): from individual species to whole genera.</title>
        <authorList>
            <person name="Goeker M."/>
        </authorList>
    </citation>
    <scope>NUCLEOTIDE SEQUENCE [LARGE SCALE GENOMIC DNA]</scope>
    <source>
        <strain evidence="2 3">DSM 23424</strain>
    </source>
</reference>
<organism evidence="2 3">
    <name type="scientific">Ulvibacter antarcticus</name>
    <dbReference type="NCBI Taxonomy" id="442714"/>
    <lineage>
        <taxon>Bacteria</taxon>
        <taxon>Pseudomonadati</taxon>
        <taxon>Bacteroidota</taxon>
        <taxon>Flavobacteriia</taxon>
        <taxon>Flavobacteriales</taxon>
        <taxon>Flavobacteriaceae</taxon>
        <taxon>Ulvibacter</taxon>
    </lineage>
</organism>
<dbReference type="AlphaFoldDB" id="A0A3L9Z8C7"/>